<feature type="transmembrane region" description="Helical" evidence="6">
    <location>
        <begin position="452"/>
        <end position="470"/>
    </location>
</feature>
<dbReference type="Pfam" id="PF03772">
    <property type="entry name" value="Competence"/>
    <property type="match status" value="1"/>
</dbReference>
<evidence type="ECO:0000256" key="3">
    <source>
        <dbReference type="ARBA" id="ARBA00022692"/>
    </source>
</evidence>
<keyword evidence="4 6" id="KW-1133">Transmembrane helix</keyword>
<keyword evidence="3 6" id="KW-0812">Transmembrane</keyword>
<feature type="domain" description="ComEC/Rec2-related protein" evidence="8">
    <location>
        <begin position="189"/>
        <end position="469"/>
    </location>
</feature>
<sequence>MDRLVIGFVVLMLPITVLPQSFFPLIINIFALACIVALWFRTSLVILFALLLINYSYIDSVAKKSITEADFADTQTIQIVQILKQQDYQTAIGETHTGKRLYLHWQSEIPLILSAYYQIKLVPRPISARLNKGNFDRQRWYVAQHIDAIATVKKAQLIENKALSFRASWLYRIKKQLTDLSSEGILLALTLGERAWLKASDWAIFQHTTTAHLIAISGLHIGLAMGFGFWLAKVMQWLILKYGRNFNFIGLGFSFLFPRIIGLIFALSYSSLAGFSIPTLRALLAIVFVFLCQLKRRCYTPWQYWWRVIALLLLCDPLTLLSDSFWLSILAVGSLIIWYRYFPLKQFPWCENCKKFHLFNRLLLSLAHLQLGIWLVFSPVQLFFFEGTSPFAFLANMLIVPMYSFLLVPLIFISLMTDNILQTWQLADWLVQISMYLIEPLSHYWFNLSTESQWQLLSINLLFLVILWAIIQRTSKFIMSILFILLILFNRSYAFFEWLFPFPLVQWVHFDVGQGLAMGLIYKEKGEKKAILYDTGAKWAGGSMAQLEIIPYLIRQGIDVEALFVSHDDNDHSGGVKPLLKRYPKAKLVVSGQNNYGHHKVEHCQLGTYWQFGDYINIKAVYPHSIIANKKARARNEDSCVLQVEIKVGEYDKKIKEYRLLLTGDSGVEQERIFSPLVGKINFLQVGHHGSKTSTSHTLLATTQPEWAIISSGRWNPWKLPHQSILANLQQHKISVLNTAETGMITVSFYESHYEIQSTRTVFSPWYQQLFH</sequence>
<dbReference type="PANTHER" id="PTHR30619:SF1">
    <property type="entry name" value="RECOMBINATION PROTEIN 2"/>
    <property type="match status" value="1"/>
</dbReference>
<dbReference type="EMBL" id="SLXJ01000007">
    <property type="protein sequence ID" value="TCP17176.1"/>
    <property type="molecule type" value="Genomic_DNA"/>
</dbReference>
<evidence type="ECO:0000313" key="10">
    <source>
        <dbReference type="Proteomes" id="UP000295537"/>
    </source>
</evidence>
<comment type="subcellular location">
    <subcellularLocation>
        <location evidence="1">Cell membrane</location>
        <topology evidence="1">Multi-pass membrane protein</topology>
    </subcellularLocation>
</comment>
<dbReference type="PANTHER" id="PTHR30619">
    <property type="entry name" value="DNA INTERNALIZATION/COMPETENCE PROTEIN COMEC/REC2"/>
    <property type="match status" value="1"/>
</dbReference>
<dbReference type="Proteomes" id="UP000295537">
    <property type="component" value="Unassembled WGS sequence"/>
</dbReference>
<dbReference type="Pfam" id="PF00753">
    <property type="entry name" value="Lactamase_B"/>
    <property type="match status" value="1"/>
</dbReference>
<organism evidence="9 10">
    <name type="scientific">Nicoletella semolina</name>
    <dbReference type="NCBI Taxonomy" id="271160"/>
    <lineage>
        <taxon>Bacteria</taxon>
        <taxon>Pseudomonadati</taxon>
        <taxon>Pseudomonadota</taxon>
        <taxon>Gammaproteobacteria</taxon>
        <taxon>Pasteurellales</taxon>
        <taxon>Pasteurellaceae</taxon>
        <taxon>Nicoletella</taxon>
    </lineage>
</organism>
<dbReference type="Gene3D" id="3.60.15.10">
    <property type="entry name" value="Ribonuclease Z/Hydroxyacylglutathione hydrolase-like"/>
    <property type="match status" value="1"/>
</dbReference>
<gene>
    <name evidence="9" type="ORF">EV693_10741</name>
</gene>
<dbReference type="InterPro" id="IPR036866">
    <property type="entry name" value="RibonucZ/Hydroxyglut_hydro"/>
</dbReference>
<dbReference type="InterPro" id="IPR001279">
    <property type="entry name" value="Metallo-B-lactamas"/>
</dbReference>
<dbReference type="AlphaFoldDB" id="A0A4V2SJW5"/>
<feature type="transmembrane region" description="Helical" evidence="6">
    <location>
        <begin position="326"/>
        <end position="342"/>
    </location>
</feature>
<evidence type="ECO:0000256" key="2">
    <source>
        <dbReference type="ARBA" id="ARBA00022475"/>
    </source>
</evidence>
<dbReference type="InterPro" id="IPR004477">
    <property type="entry name" value="ComEC_N"/>
</dbReference>
<dbReference type="CDD" id="cd07731">
    <property type="entry name" value="ComA-like_MBL-fold"/>
    <property type="match status" value="1"/>
</dbReference>
<dbReference type="GO" id="GO:0005886">
    <property type="term" value="C:plasma membrane"/>
    <property type="evidence" value="ECO:0007669"/>
    <property type="project" value="UniProtKB-SubCell"/>
</dbReference>
<evidence type="ECO:0000256" key="5">
    <source>
        <dbReference type="ARBA" id="ARBA00023136"/>
    </source>
</evidence>
<proteinExistence type="predicted"/>
<evidence type="ECO:0000256" key="1">
    <source>
        <dbReference type="ARBA" id="ARBA00004651"/>
    </source>
</evidence>
<feature type="transmembrane region" description="Helical" evidence="6">
    <location>
        <begin position="304"/>
        <end position="320"/>
    </location>
</feature>
<protein>
    <submittedName>
        <fullName evidence="9">Competence protein ComEC</fullName>
    </submittedName>
</protein>
<evidence type="ECO:0000259" key="8">
    <source>
        <dbReference type="Pfam" id="PF03772"/>
    </source>
</evidence>
<keyword evidence="2" id="KW-1003">Cell membrane</keyword>
<feature type="transmembrane region" description="Helical" evidence="6">
    <location>
        <begin position="426"/>
        <end position="446"/>
    </location>
</feature>
<evidence type="ECO:0000259" key="7">
    <source>
        <dbReference type="Pfam" id="PF00753"/>
    </source>
</evidence>
<name>A0A4V2SJW5_9PAST</name>
<keyword evidence="5 6" id="KW-0472">Membrane</keyword>
<dbReference type="InterPro" id="IPR035681">
    <property type="entry name" value="ComA-like_MBL"/>
</dbReference>
<dbReference type="RefSeq" id="WP_132501403.1">
    <property type="nucleotide sequence ID" value="NZ_LVXA01000001.1"/>
</dbReference>
<feature type="transmembrane region" description="Helical" evidence="6">
    <location>
        <begin position="391"/>
        <end position="414"/>
    </location>
</feature>
<reference evidence="9 10" key="1">
    <citation type="submission" date="2019-03" db="EMBL/GenBank/DDBJ databases">
        <title>Genomic Encyclopedia of Type Strains, Phase IV (KMG-IV): sequencing the most valuable type-strain genomes for metagenomic binning, comparative biology and taxonomic classification.</title>
        <authorList>
            <person name="Goeker M."/>
        </authorList>
    </citation>
    <scope>NUCLEOTIDE SEQUENCE [LARGE SCALE GENOMIC DNA]</scope>
    <source>
        <strain evidence="9 10">DSM 16380</strain>
    </source>
</reference>
<dbReference type="InterPro" id="IPR004797">
    <property type="entry name" value="Competence_ComEC/Rec2"/>
</dbReference>
<keyword evidence="10" id="KW-1185">Reference proteome</keyword>
<dbReference type="OrthoDB" id="9761531at2"/>
<feature type="transmembrane region" description="Helical" evidence="6">
    <location>
        <begin position="29"/>
        <end position="53"/>
    </location>
</feature>
<dbReference type="PROSITE" id="PS51257">
    <property type="entry name" value="PROKAR_LIPOPROTEIN"/>
    <property type="match status" value="1"/>
</dbReference>
<accession>A0A4V2SJW5</accession>
<feature type="transmembrane region" description="Helical" evidence="6">
    <location>
        <begin position="273"/>
        <end position="292"/>
    </location>
</feature>
<comment type="caution">
    <text evidence="9">The sequence shown here is derived from an EMBL/GenBank/DDBJ whole genome shotgun (WGS) entry which is preliminary data.</text>
</comment>
<dbReference type="NCBIfam" id="TIGR00360">
    <property type="entry name" value="ComEC_N-term"/>
    <property type="match status" value="1"/>
</dbReference>
<dbReference type="SUPFAM" id="SSF56281">
    <property type="entry name" value="Metallo-hydrolase/oxidoreductase"/>
    <property type="match status" value="1"/>
</dbReference>
<dbReference type="GO" id="GO:0030420">
    <property type="term" value="P:establishment of competence for transformation"/>
    <property type="evidence" value="ECO:0007669"/>
    <property type="project" value="InterPro"/>
</dbReference>
<feature type="domain" description="Metallo-beta-lactamase" evidence="7">
    <location>
        <begin position="526"/>
        <end position="602"/>
    </location>
</feature>
<evidence type="ECO:0000256" key="4">
    <source>
        <dbReference type="ARBA" id="ARBA00022989"/>
    </source>
</evidence>
<evidence type="ECO:0000313" key="9">
    <source>
        <dbReference type="EMBL" id="TCP17176.1"/>
    </source>
</evidence>
<feature type="transmembrane region" description="Helical" evidence="6">
    <location>
        <begin position="362"/>
        <end position="385"/>
    </location>
</feature>
<feature type="transmembrane region" description="Helical" evidence="6">
    <location>
        <begin position="209"/>
        <end position="234"/>
    </location>
</feature>
<dbReference type="InterPro" id="IPR052159">
    <property type="entry name" value="Competence_DNA_uptake"/>
</dbReference>
<feature type="transmembrane region" description="Helical" evidence="6">
    <location>
        <begin position="477"/>
        <end position="496"/>
    </location>
</feature>
<dbReference type="NCBIfam" id="TIGR00361">
    <property type="entry name" value="ComEC_Rec2"/>
    <property type="match status" value="1"/>
</dbReference>
<feature type="transmembrane region" description="Helical" evidence="6">
    <location>
        <begin position="246"/>
        <end position="267"/>
    </location>
</feature>
<evidence type="ECO:0000256" key="6">
    <source>
        <dbReference type="SAM" id="Phobius"/>
    </source>
</evidence>